<gene>
    <name evidence="1" type="ORF">O9G_004973</name>
    <name evidence="2" type="ORF">ROZALSC1DRAFT_28951</name>
</gene>
<accession>A0A075AQK9</accession>
<name>A0A075AQK9_ROZAC</name>
<reference evidence="2" key="3">
    <citation type="submission" date="2018-08" db="EMBL/GenBank/DDBJ databases">
        <title>Leveraging single-cell genomics to expand the Fungal Tree of Life.</title>
        <authorList>
            <consortium name="DOE Joint Genome Institute"/>
            <person name="Ahrendt S.R."/>
            <person name="Quandt C.A."/>
            <person name="Ciobanu D."/>
            <person name="Clum A."/>
            <person name="Salamov A."/>
            <person name="Andreopoulos B."/>
            <person name="Cheng J.-F."/>
            <person name="Woyke T."/>
            <person name="Pelin A."/>
            <person name="Henrissat B."/>
            <person name="Reynolds N."/>
            <person name="Benny G.L."/>
            <person name="Smith M.E."/>
            <person name="James T.Y."/>
            <person name="Grigoriev I.V."/>
        </authorList>
    </citation>
    <scope>NUCLEOTIDE SEQUENCE</scope>
    <source>
        <strain evidence="2">CSF55</strain>
    </source>
</reference>
<evidence type="ECO:0000313" key="4">
    <source>
        <dbReference type="Proteomes" id="UP000281549"/>
    </source>
</evidence>
<evidence type="ECO:0000313" key="3">
    <source>
        <dbReference type="Proteomes" id="UP000030755"/>
    </source>
</evidence>
<dbReference type="Proteomes" id="UP000030755">
    <property type="component" value="Unassembled WGS sequence"/>
</dbReference>
<dbReference type="AlphaFoldDB" id="A0A075AQK9"/>
<protein>
    <submittedName>
        <fullName evidence="1">Uncharacterized protein</fullName>
    </submittedName>
</protein>
<organism evidence="1 3">
    <name type="scientific">Rozella allomycis (strain CSF55)</name>
    <dbReference type="NCBI Taxonomy" id="988480"/>
    <lineage>
        <taxon>Eukaryota</taxon>
        <taxon>Fungi</taxon>
        <taxon>Fungi incertae sedis</taxon>
        <taxon>Cryptomycota</taxon>
        <taxon>Cryptomycota incertae sedis</taxon>
        <taxon>Rozella</taxon>
    </lineage>
</organism>
<dbReference type="EMBL" id="KE561363">
    <property type="protein sequence ID" value="EPZ30877.1"/>
    <property type="molecule type" value="Genomic_DNA"/>
</dbReference>
<reference evidence="1 3" key="1">
    <citation type="journal article" date="2013" name="Curr. Biol.">
        <title>Shared signatures of parasitism and phylogenomics unite Cryptomycota and microsporidia.</title>
        <authorList>
            <person name="James T.Y."/>
            <person name="Pelin A."/>
            <person name="Bonen L."/>
            <person name="Ahrendt S."/>
            <person name="Sain D."/>
            <person name="Corradi N."/>
            <person name="Stajich J.E."/>
        </authorList>
    </citation>
    <scope>NUCLEOTIDE SEQUENCE [LARGE SCALE GENOMIC DNA]</scope>
    <source>
        <strain evidence="1 3">CSF55</strain>
        <strain evidence="1 3">CSF55</strain>
    </source>
</reference>
<evidence type="ECO:0000313" key="1">
    <source>
        <dbReference type="EMBL" id="EPZ30877.1"/>
    </source>
</evidence>
<reference evidence="4" key="2">
    <citation type="journal article" date="2018" name="Nat. Microbiol.">
        <title>Leveraging single-cell genomics to expand the fungal tree of life.</title>
        <authorList>
            <person name="Ahrendt S.R."/>
            <person name="Quandt C.A."/>
            <person name="Ciobanu D."/>
            <person name="Clum A."/>
            <person name="Salamov A."/>
            <person name="Andreopoulos B."/>
            <person name="Cheng J.F."/>
            <person name="Woyke T."/>
            <person name="Pelin A."/>
            <person name="Henrissat B."/>
            <person name="Reynolds N.K."/>
            <person name="Benny G.L."/>
            <person name="Smith M.E."/>
            <person name="James T.Y."/>
            <person name="Grigoriev I.V."/>
        </authorList>
    </citation>
    <scope>NUCLEOTIDE SEQUENCE [LARGE SCALE GENOMIC DNA]</scope>
    <source>
        <strain evidence="4">CSF55</strain>
    </source>
</reference>
<keyword evidence="3" id="KW-1185">Reference proteome</keyword>
<sequence length="524" mass="60638">MLKVEACLSDKNQVILEHNFENPVPKEVILLDFKHHKVKLKQGDRLHIYADPNIKKFEITVGFPERYIHKVLNGASNHTIEIPNNVSVLFILQLKVTVYSDRIGALERTFQVLFPCQNTMSHKASFIHPRKLKYHIDEDDDDIELKIKIRDNKLLNEIKKDPNIARVKLNPIPLYNTSFNMDLNSYINLVTSESHQCSNLLITTENVISFLCKFSLNIRFAMQSLMYFEFILNEKVYDISPTFQLISTEPESPLFSKTFMSTSNVEYLDVANAENPIFENIIPVSLSNALKLAGDFSKYPCPSKYLLINHPDCVMQNVNLDYIQSENLDEDGRLNLLETSLADNGRLFCVQLACPTKLFMENGKSVFPLSWPMFYYQEEFAQIGKIDVDNSEFDSNLKIPITFDTEKYGNDIEMIIFFYYKGVKIANCAYYSNFHVFIKVENFLELFGGFIPPRFNIFVFLQSKRRGKIVHHFAKRLNVKRSEIPLSDEVKLLPLKPPLFPKDMKSSFNVKRPILVGTDYPIIT</sequence>
<evidence type="ECO:0000313" key="2">
    <source>
        <dbReference type="EMBL" id="RKP19444.1"/>
    </source>
</evidence>
<dbReference type="EMBL" id="ML005221">
    <property type="protein sequence ID" value="RKP19444.1"/>
    <property type="molecule type" value="Genomic_DNA"/>
</dbReference>
<proteinExistence type="predicted"/>
<dbReference type="HOGENOM" id="CLU_519862_0_0_1"/>
<dbReference type="Proteomes" id="UP000281549">
    <property type="component" value="Unassembled WGS sequence"/>
</dbReference>